<sequence length="33" mass="3986">MIFILGMFIIYFIIVNIKYINKGDINIIFYLTK</sequence>
<name>A0A6C0H8W3_9ZZZZ</name>
<accession>A0A6C0H8W3</accession>
<reference evidence="1" key="1">
    <citation type="journal article" date="2020" name="Nature">
        <title>Giant virus diversity and host interactions through global metagenomics.</title>
        <authorList>
            <person name="Schulz F."/>
            <person name="Roux S."/>
            <person name="Paez-Espino D."/>
            <person name="Jungbluth S."/>
            <person name="Walsh D.A."/>
            <person name="Denef V.J."/>
            <person name="McMahon K.D."/>
            <person name="Konstantinidis K.T."/>
            <person name="Eloe-Fadrosh E.A."/>
            <person name="Kyrpides N.C."/>
            <person name="Woyke T."/>
        </authorList>
    </citation>
    <scope>NUCLEOTIDE SEQUENCE</scope>
    <source>
        <strain evidence="1">GVMAG-M-3300023179-82</strain>
    </source>
</reference>
<organism evidence="1">
    <name type="scientific">viral metagenome</name>
    <dbReference type="NCBI Taxonomy" id="1070528"/>
    <lineage>
        <taxon>unclassified sequences</taxon>
        <taxon>metagenomes</taxon>
        <taxon>organismal metagenomes</taxon>
    </lineage>
</organism>
<dbReference type="AlphaFoldDB" id="A0A6C0H8W3"/>
<proteinExistence type="predicted"/>
<evidence type="ECO:0000313" key="1">
    <source>
        <dbReference type="EMBL" id="QHT76914.1"/>
    </source>
</evidence>
<dbReference type="EMBL" id="MN739907">
    <property type="protein sequence ID" value="QHT76914.1"/>
    <property type="molecule type" value="Genomic_DNA"/>
</dbReference>
<protein>
    <submittedName>
        <fullName evidence="1">Uncharacterized protein</fullName>
    </submittedName>
</protein>